<evidence type="ECO:0000313" key="2">
    <source>
        <dbReference type="EMBL" id="PWB95106.1"/>
    </source>
</evidence>
<dbReference type="EMBL" id="VJMF01000016">
    <property type="protein sequence ID" value="TRL36779.1"/>
    <property type="molecule type" value="Genomic_DNA"/>
</dbReference>
<evidence type="ECO:0000256" key="1">
    <source>
        <dbReference type="SAM" id="SignalP"/>
    </source>
</evidence>
<proteinExistence type="predicted"/>
<dbReference type="EMBL" id="PUIV01000004">
    <property type="protein sequence ID" value="PWB95106.1"/>
    <property type="molecule type" value="Genomic_DNA"/>
</dbReference>
<dbReference type="AlphaFoldDB" id="A0A2U1SU20"/>
<dbReference type="Proteomes" id="UP000245137">
    <property type="component" value="Unassembled WGS sequence"/>
</dbReference>
<evidence type="ECO:0000313" key="4">
    <source>
        <dbReference type="Proteomes" id="UP000245137"/>
    </source>
</evidence>
<reference evidence="2 4" key="1">
    <citation type="journal article" date="2018" name="Appl. Microbiol. Biotechnol.">
        <title>Co-cultivation of the strictly anaerobic methanogen Methanosarcina barkeri with aerobic methanotrophs in an oxygen-limited membrane bioreactor.</title>
        <authorList>
            <person name="In 't Zandt M.H."/>
            <person name="van den Bosch T.J.M."/>
            <person name="Rijkers R."/>
            <person name="van Kessel M.A.H.J."/>
            <person name="Jetten M.S.M."/>
            <person name="Welte C.U."/>
        </authorList>
    </citation>
    <scope>NUCLEOTIDE SEQUENCE [LARGE SCALE GENOMIC DNA]</scope>
    <source>
        <strain evidence="2 4">DSM 17706</strain>
    </source>
</reference>
<keyword evidence="1" id="KW-0732">Signal</keyword>
<reference evidence="3 5" key="3">
    <citation type="submission" date="2019-07" db="EMBL/GenBank/DDBJ databases">
        <title>Ln-dependent methylotrophs.</title>
        <authorList>
            <person name="Tani A."/>
        </authorList>
    </citation>
    <scope>NUCLEOTIDE SEQUENCE [LARGE SCALE GENOMIC DNA]</scope>
    <source>
        <strain evidence="3 5">SM89A</strain>
    </source>
</reference>
<feature type="chain" id="PRO_5036052208" evidence="1">
    <location>
        <begin position="20"/>
        <end position="102"/>
    </location>
</feature>
<evidence type="ECO:0000313" key="5">
    <source>
        <dbReference type="Proteomes" id="UP000316781"/>
    </source>
</evidence>
<comment type="caution">
    <text evidence="2">The sequence shown here is derived from an EMBL/GenBank/DDBJ whole genome shotgun (WGS) entry which is preliminary data.</text>
</comment>
<organism evidence="2 4">
    <name type="scientific">Methylosinus sporium</name>
    <dbReference type="NCBI Taxonomy" id="428"/>
    <lineage>
        <taxon>Bacteria</taxon>
        <taxon>Pseudomonadati</taxon>
        <taxon>Pseudomonadota</taxon>
        <taxon>Alphaproteobacteria</taxon>
        <taxon>Hyphomicrobiales</taxon>
        <taxon>Methylocystaceae</taxon>
        <taxon>Methylosinus</taxon>
    </lineage>
</organism>
<keyword evidence="4" id="KW-1185">Reference proteome</keyword>
<reference evidence="2" key="2">
    <citation type="submission" date="2018-02" db="EMBL/GenBank/DDBJ databases">
        <authorList>
            <person name="Cohen D.B."/>
            <person name="Kent A.D."/>
        </authorList>
    </citation>
    <scope>NUCLEOTIDE SEQUENCE</scope>
    <source>
        <strain evidence="2">DSM 17706</strain>
    </source>
</reference>
<protein>
    <submittedName>
        <fullName evidence="2">Uncharacterized protein</fullName>
    </submittedName>
</protein>
<dbReference type="RefSeq" id="WP_108916129.1">
    <property type="nucleotide sequence ID" value="NZ_BGJY01000002.1"/>
</dbReference>
<dbReference type="OrthoDB" id="8452609at2"/>
<sequence length="102" mass="11210">MKILATAAVVTFISFPACAEKVAFGCQLVTQYSEDQVGYLLSEARSVIGDHETNRIYGHYVSLRSACQYDGGATRVVNVPPALRDLLAQNGVDIRRFAARRM</sequence>
<gene>
    <name evidence="2" type="ORF">C5689_04780</name>
    <name evidence="3" type="ORF">FM996_03630</name>
</gene>
<feature type="signal peptide" evidence="1">
    <location>
        <begin position="1"/>
        <end position="19"/>
    </location>
</feature>
<accession>A0A2U1SU20</accession>
<dbReference type="Proteomes" id="UP000316781">
    <property type="component" value="Unassembled WGS sequence"/>
</dbReference>
<name>A0A2U1SU20_METSR</name>
<evidence type="ECO:0000313" key="3">
    <source>
        <dbReference type="EMBL" id="TRL36779.1"/>
    </source>
</evidence>